<dbReference type="PANTHER" id="PTHR13318">
    <property type="entry name" value="PARTNER OF PAIRED, ISOFORM B-RELATED"/>
    <property type="match status" value="1"/>
</dbReference>
<dbReference type="GO" id="GO:0031146">
    <property type="term" value="P:SCF-dependent proteasomal ubiquitin-dependent protein catabolic process"/>
    <property type="evidence" value="ECO:0007669"/>
    <property type="project" value="TreeGrafter"/>
</dbReference>
<sequence>MAEQHPSAMSHPHAIDCDDPLFDFDSFEAPDASVSNHQLLVQCYTSASTEHPPALTMSTGNQFTATSTVAECVQYHPSGYICEQTVFGDVGEDPLGKGKAPSRPLDIQPRDTSQSHFDQFSFSPVASGNFMDTVLASLPSSSNSTPQTIASFAFSPHISSDFAFSDFLSANGQPNFATPGTSYGDDIMQTNFDLVTTDKGKGKAAEPVPCLPPLSFSPAEFSQGETCWPILDPTTESEISLPHPSSADVGAGAEQSSSASSKTLTLSRAPSRRHSFSSLSTHSAKSLAARSISKFKVKLGKNNSGGNLARRLLLRKRDGLTDNYSSYDNAQMLPDSEGSNSFLTTSPHARSAFDFAVSSSIYGAYSAPASPQSRTHFEHRGMIHLPLNSSPLLQDVATMDSVHTLPSDLFMPIRLMIRNLFDTMLPKELQLQVLKSLIVLHEIEGERSCQQSNWTAKKTSSSKYRWVGRDKGIVELITLSRVSKSWQCMVFDGQIWSNMDLKSFPDISMDLLLRITSSSGQFVRSIDFTGHARLRPSTFTDIIQCIIYSPTELHSPITQLTHVNLSGCSALTSSVLHDLLKRSPALRDLRLRGSTVITNGICEVLGSHCKQLLILDLSRCPNMDATGITSLILQQDDVIPLAELRIAGIRRVTDDFMGLLGSRLRSLEVLDLSGARELRDSALDAFVTCPEKEFALLEQEVRGIILTSREAGRDPGDPTKYRRRVTQLKHLSLSNCPLLSDDSCSSLAYAVPKLEYLEMACIGAELKDDGLVRLLKTTPLIRRLDLEEASELTDAVLEALTPQSLEEMPRQGSNHSDLSTGAALESLILSYAVNLSNEALLALIRACTKLRVLELDNTRVSASVIKEFVKVSRRRQMVDSSLVVIDCRGVNEGVVKELSSMTRTRKGWRSWEARKLGFLDGRDEENLGVGQDECDGKKVAVKSFYSWQTVDAVDTAREKRRKARRGTGRTSRSPADESQPFTKGSSRWWVSGRGRVSGSNSPNVGDHDRDSCVIM</sequence>
<keyword evidence="3" id="KW-1185">Reference proteome</keyword>
<proteinExistence type="predicted"/>
<feature type="compositionally biased region" description="Low complexity" evidence="1">
    <location>
        <begin position="984"/>
        <end position="999"/>
    </location>
</feature>
<protein>
    <submittedName>
        <fullName evidence="2">RNI-like protein</fullName>
    </submittedName>
</protein>
<dbReference type="SMART" id="SM00367">
    <property type="entry name" value="LRR_CC"/>
    <property type="match status" value="6"/>
</dbReference>
<feature type="region of interest" description="Disordered" evidence="1">
    <location>
        <begin position="234"/>
        <end position="280"/>
    </location>
</feature>
<organism evidence="2 3">
    <name type="scientific">Rickenella mellea</name>
    <dbReference type="NCBI Taxonomy" id="50990"/>
    <lineage>
        <taxon>Eukaryota</taxon>
        <taxon>Fungi</taxon>
        <taxon>Dikarya</taxon>
        <taxon>Basidiomycota</taxon>
        <taxon>Agaricomycotina</taxon>
        <taxon>Agaricomycetes</taxon>
        <taxon>Hymenochaetales</taxon>
        <taxon>Rickenellaceae</taxon>
        <taxon>Rickenella</taxon>
    </lineage>
</organism>
<evidence type="ECO:0000256" key="1">
    <source>
        <dbReference type="SAM" id="MobiDB-lite"/>
    </source>
</evidence>
<dbReference type="Gene3D" id="3.80.10.10">
    <property type="entry name" value="Ribonuclease Inhibitor"/>
    <property type="match status" value="2"/>
</dbReference>
<reference evidence="2 3" key="1">
    <citation type="submission" date="2018-06" db="EMBL/GenBank/DDBJ databases">
        <title>A transcriptomic atlas of mushroom development highlights an independent origin of complex multicellularity.</title>
        <authorList>
            <consortium name="DOE Joint Genome Institute"/>
            <person name="Krizsan K."/>
            <person name="Almasi E."/>
            <person name="Merenyi Z."/>
            <person name="Sahu N."/>
            <person name="Viragh M."/>
            <person name="Koszo T."/>
            <person name="Mondo S."/>
            <person name="Kiss B."/>
            <person name="Balint B."/>
            <person name="Kues U."/>
            <person name="Barry K."/>
            <person name="Hegedus J.C."/>
            <person name="Henrissat B."/>
            <person name="Johnson J."/>
            <person name="Lipzen A."/>
            <person name="Ohm R."/>
            <person name="Nagy I."/>
            <person name="Pangilinan J."/>
            <person name="Yan J."/>
            <person name="Xiong Y."/>
            <person name="Grigoriev I.V."/>
            <person name="Hibbett D.S."/>
            <person name="Nagy L.G."/>
        </authorList>
    </citation>
    <scope>NUCLEOTIDE SEQUENCE [LARGE SCALE GENOMIC DNA]</scope>
    <source>
        <strain evidence="2 3">SZMC22713</strain>
    </source>
</reference>
<name>A0A4Y7QM61_9AGAM</name>
<dbReference type="GO" id="GO:0019005">
    <property type="term" value="C:SCF ubiquitin ligase complex"/>
    <property type="evidence" value="ECO:0007669"/>
    <property type="project" value="TreeGrafter"/>
</dbReference>
<gene>
    <name evidence="2" type="ORF">BD410DRAFT_782121</name>
</gene>
<dbReference type="OrthoDB" id="550575at2759"/>
<dbReference type="VEuPathDB" id="FungiDB:BD410DRAFT_782121"/>
<feature type="region of interest" description="Disordered" evidence="1">
    <location>
        <begin position="956"/>
        <end position="1015"/>
    </location>
</feature>
<dbReference type="AlphaFoldDB" id="A0A4Y7QM61"/>
<feature type="compositionally biased region" description="Basic and acidic residues" evidence="1">
    <location>
        <begin position="1005"/>
        <end position="1015"/>
    </location>
</feature>
<dbReference type="SUPFAM" id="SSF52047">
    <property type="entry name" value="RNI-like"/>
    <property type="match status" value="1"/>
</dbReference>
<feature type="compositionally biased region" description="Low complexity" evidence="1">
    <location>
        <begin position="256"/>
        <end position="267"/>
    </location>
</feature>
<dbReference type="InterPro" id="IPR006553">
    <property type="entry name" value="Leu-rich_rpt_Cys-con_subtyp"/>
</dbReference>
<feature type="compositionally biased region" description="Basic residues" evidence="1">
    <location>
        <begin position="958"/>
        <end position="967"/>
    </location>
</feature>
<dbReference type="EMBL" id="ML170158">
    <property type="protein sequence ID" value="TDL28152.1"/>
    <property type="molecule type" value="Genomic_DNA"/>
</dbReference>
<dbReference type="Proteomes" id="UP000294933">
    <property type="component" value="Unassembled WGS sequence"/>
</dbReference>
<evidence type="ECO:0000313" key="2">
    <source>
        <dbReference type="EMBL" id="TDL28152.1"/>
    </source>
</evidence>
<dbReference type="InterPro" id="IPR032675">
    <property type="entry name" value="LRR_dom_sf"/>
</dbReference>
<dbReference type="STRING" id="50990.A0A4Y7QM61"/>
<accession>A0A4Y7QM61</accession>
<evidence type="ECO:0000313" key="3">
    <source>
        <dbReference type="Proteomes" id="UP000294933"/>
    </source>
</evidence>